<gene>
    <name evidence="1" type="ORF">MM415B01245_0002</name>
</gene>
<reference evidence="1" key="1">
    <citation type="submission" date="2020-03" db="EMBL/GenBank/DDBJ databases">
        <title>The deep terrestrial virosphere.</title>
        <authorList>
            <person name="Holmfeldt K."/>
            <person name="Nilsson E."/>
            <person name="Simone D."/>
            <person name="Lopez-Fernandez M."/>
            <person name="Wu X."/>
            <person name="de Brujin I."/>
            <person name="Lundin D."/>
            <person name="Andersson A."/>
            <person name="Bertilsson S."/>
            <person name="Dopson M."/>
        </authorList>
    </citation>
    <scope>NUCLEOTIDE SEQUENCE</scope>
    <source>
        <strain evidence="1">MM415B01245</strain>
    </source>
</reference>
<dbReference type="EMBL" id="MT141381">
    <property type="protein sequence ID" value="QJA59690.1"/>
    <property type="molecule type" value="Genomic_DNA"/>
</dbReference>
<proteinExistence type="predicted"/>
<protein>
    <submittedName>
        <fullName evidence="1">Uncharacterized protein</fullName>
    </submittedName>
</protein>
<name>A0A6M3IQ48_9ZZZZ</name>
<accession>A0A6M3IQ48</accession>
<organism evidence="1">
    <name type="scientific">viral metagenome</name>
    <dbReference type="NCBI Taxonomy" id="1070528"/>
    <lineage>
        <taxon>unclassified sequences</taxon>
        <taxon>metagenomes</taxon>
        <taxon>organismal metagenomes</taxon>
    </lineage>
</organism>
<sequence>MERTKRELTNAEVKLRRAKEHGKHDPVSGFTLKQIAQWLSETELGQVILRRN</sequence>
<evidence type="ECO:0000313" key="1">
    <source>
        <dbReference type="EMBL" id="QJA59690.1"/>
    </source>
</evidence>
<dbReference type="AlphaFoldDB" id="A0A6M3IQ48"/>